<evidence type="ECO:0000259" key="1">
    <source>
        <dbReference type="PROSITE" id="PS50191"/>
    </source>
</evidence>
<dbReference type="Proteomes" id="UP000664859">
    <property type="component" value="Unassembled WGS sequence"/>
</dbReference>
<accession>A0A835ZBW0</accession>
<dbReference type="InterPro" id="IPR036865">
    <property type="entry name" value="CRAL-TRIO_dom_sf"/>
</dbReference>
<reference evidence="2" key="1">
    <citation type="submission" date="2021-02" db="EMBL/GenBank/DDBJ databases">
        <title>First Annotated Genome of the Yellow-green Alga Tribonema minus.</title>
        <authorList>
            <person name="Mahan K.M."/>
        </authorList>
    </citation>
    <scope>NUCLEOTIDE SEQUENCE</scope>
    <source>
        <strain evidence="2">UTEX B ZZ1240</strain>
    </source>
</reference>
<gene>
    <name evidence="2" type="ORF">JKP88DRAFT_175166</name>
</gene>
<dbReference type="PANTHER" id="PTHR45657">
    <property type="entry name" value="CRAL-TRIO DOMAIN-CONTAINING PROTEIN YKL091C-RELATED"/>
    <property type="match status" value="1"/>
</dbReference>
<dbReference type="InterPro" id="IPR001251">
    <property type="entry name" value="CRAL-TRIO_dom"/>
</dbReference>
<dbReference type="CDD" id="cd00170">
    <property type="entry name" value="SEC14"/>
    <property type="match status" value="1"/>
</dbReference>
<dbReference type="InterPro" id="IPR051026">
    <property type="entry name" value="PI/PC_transfer"/>
</dbReference>
<dbReference type="EMBL" id="JAFCMP010000027">
    <property type="protein sequence ID" value="KAG5190830.1"/>
    <property type="molecule type" value="Genomic_DNA"/>
</dbReference>
<dbReference type="SUPFAM" id="SSF52087">
    <property type="entry name" value="CRAL/TRIO domain"/>
    <property type="match status" value="1"/>
</dbReference>
<feature type="domain" description="CRAL-TRIO" evidence="1">
    <location>
        <begin position="1"/>
        <end position="148"/>
    </location>
</feature>
<protein>
    <submittedName>
        <fullName evidence="2">CRAL-TRIO domain-containing protein</fullName>
    </submittedName>
</protein>
<dbReference type="SMART" id="SM00516">
    <property type="entry name" value="SEC14"/>
    <property type="match status" value="1"/>
</dbReference>
<evidence type="ECO:0000313" key="3">
    <source>
        <dbReference type="Proteomes" id="UP000664859"/>
    </source>
</evidence>
<organism evidence="2 3">
    <name type="scientific">Tribonema minus</name>
    <dbReference type="NCBI Taxonomy" id="303371"/>
    <lineage>
        <taxon>Eukaryota</taxon>
        <taxon>Sar</taxon>
        <taxon>Stramenopiles</taxon>
        <taxon>Ochrophyta</taxon>
        <taxon>PX clade</taxon>
        <taxon>Xanthophyceae</taxon>
        <taxon>Tribonematales</taxon>
        <taxon>Tribonemataceae</taxon>
        <taxon>Tribonema</taxon>
    </lineage>
</organism>
<comment type="caution">
    <text evidence="2">The sequence shown here is derived from an EMBL/GenBank/DDBJ whole genome shotgun (WGS) entry which is preliminary data.</text>
</comment>
<dbReference type="PROSITE" id="PS50191">
    <property type="entry name" value="CRAL_TRIO"/>
    <property type="match status" value="1"/>
</dbReference>
<dbReference type="OrthoDB" id="1434354at2759"/>
<proteinExistence type="predicted"/>
<dbReference type="AlphaFoldDB" id="A0A835ZBW0"/>
<evidence type="ECO:0000313" key="2">
    <source>
        <dbReference type="EMBL" id="KAG5190830.1"/>
    </source>
</evidence>
<dbReference type="Pfam" id="PF00650">
    <property type="entry name" value="CRAL_TRIO"/>
    <property type="match status" value="1"/>
</dbReference>
<dbReference type="Gene3D" id="3.40.525.10">
    <property type="entry name" value="CRAL-TRIO lipid binding domain"/>
    <property type="match status" value="1"/>
</dbReference>
<name>A0A835ZBW0_9STRA</name>
<dbReference type="PANTHER" id="PTHR45657:SF1">
    <property type="entry name" value="CRAL-TRIO DOMAIN-CONTAINING PROTEIN YKL091C-RELATED"/>
    <property type="match status" value="1"/>
</dbReference>
<keyword evidence="3" id="KW-1185">Reference proteome</keyword>
<sequence>MYYEKLGGIDVEALKLRGVGFKQLLWHYMYQMEYLWSVICPRIEDRSTIVLDMHGVNMKDIGGEVLQFIKVAVAMLATHYPARSNCIFIINVPTWFSMVFRLIRPLLNEGTRQKIRPYDASQYQNALREWVDSDELPREYGGTSPHPLFQHPWEQELVQHVRTTLSKANAELEAV</sequence>